<dbReference type="InterPro" id="IPR036942">
    <property type="entry name" value="Beta-barrel_TonB_sf"/>
</dbReference>
<dbReference type="GO" id="GO:0009279">
    <property type="term" value="C:cell outer membrane"/>
    <property type="evidence" value="ECO:0007669"/>
    <property type="project" value="UniProtKB-SubCell"/>
</dbReference>
<accession>A0A5M8NUH6</accession>
<keyword evidence="7 8" id="KW-0998">Cell outer membrane</keyword>
<evidence type="ECO:0000256" key="7">
    <source>
        <dbReference type="ARBA" id="ARBA00023237"/>
    </source>
</evidence>
<dbReference type="InterPro" id="IPR023997">
    <property type="entry name" value="TonB-dep_OMP_SusC/RagA_CS"/>
</dbReference>
<gene>
    <name evidence="13" type="ORF">EZS26_003603</name>
</gene>
<keyword evidence="5 9" id="KW-0798">TonB box</keyword>
<evidence type="ECO:0000256" key="1">
    <source>
        <dbReference type="ARBA" id="ARBA00004571"/>
    </source>
</evidence>
<dbReference type="EMBL" id="SNRX01000111">
    <property type="protein sequence ID" value="KAA6300253.1"/>
    <property type="molecule type" value="Genomic_DNA"/>
</dbReference>
<comment type="subcellular location">
    <subcellularLocation>
        <location evidence="1 8">Cell outer membrane</location>
        <topology evidence="1 8">Multi-pass membrane protein</topology>
    </subcellularLocation>
</comment>
<protein>
    <submittedName>
        <fullName evidence="13">TonB-dependent receptor SusC</fullName>
    </submittedName>
</protein>
<dbReference type="InterPro" id="IPR008969">
    <property type="entry name" value="CarboxyPept-like_regulatory"/>
</dbReference>
<dbReference type="Pfam" id="PF00593">
    <property type="entry name" value="TonB_dep_Rec_b-barrel"/>
    <property type="match status" value="1"/>
</dbReference>
<feature type="domain" description="TonB-dependent receptor-like beta-barrel" evidence="11">
    <location>
        <begin position="464"/>
        <end position="785"/>
    </location>
</feature>
<dbReference type="Gene3D" id="2.60.40.1120">
    <property type="entry name" value="Carboxypeptidase-like, regulatory domain"/>
    <property type="match status" value="1"/>
</dbReference>
<dbReference type="InterPro" id="IPR037066">
    <property type="entry name" value="Plug_dom_sf"/>
</dbReference>
<keyword evidence="4 8" id="KW-0812">Transmembrane</keyword>
<evidence type="ECO:0000256" key="4">
    <source>
        <dbReference type="ARBA" id="ARBA00022692"/>
    </source>
</evidence>
<organism evidence="13 14">
    <name type="scientific">Candidatus Ordinivivax streblomastigis</name>
    <dbReference type="NCBI Taxonomy" id="2540710"/>
    <lineage>
        <taxon>Bacteria</taxon>
        <taxon>Pseudomonadati</taxon>
        <taxon>Bacteroidota</taxon>
        <taxon>Bacteroidia</taxon>
        <taxon>Bacteroidales</taxon>
        <taxon>Candidatus Ordinivivax</taxon>
    </lineage>
</organism>
<evidence type="ECO:0000256" key="2">
    <source>
        <dbReference type="ARBA" id="ARBA00022448"/>
    </source>
</evidence>
<dbReference type="Pfam" id="PF13715">
    <property type="entry name" value="CarbopepD_reg_2"/>
    <property type="match status" value="1"/>
</dbReference>
<dbReference type="InterPro" id="IPR000531">
    <property type="entry name" value="Beta-barrel_TonB"/>
</dbReference>
<evidence type="ECO:0000256" key="5">
    <source>
        <dbReference type="ARBA" id="ARBA00023077"/>
    </source>
</evidence>
<keyword evidence="13" id="KW-0675">Receptor</keyword>
<dbReference type="InterPro" id="IPR012910">
    <property type="entry name" value="Plug_dom"/>
</dbReference>
<evidence type="ECO:0000313" key="13">
    <source>
        <dbReference type="EMBL" id="KAA6300253.1"/>
    </source>
</evidence>
<dbReference type="AlphaFoldDB" id="A0A5M8NUH6"/>
<keyword evidence="10" id="KW-0732">Signal</keyword>
<evidence type="ECO:0000259" key="12">
    <source>
        <dbReference type="Pfam" id="PF07715"/>
    </source>
</evidence>
<keyword evidence="3 8" id="KW-1134">Transmembrane beta strand</keyword>
<feature type="domain" description="TonB-dependent receptor plug" evidence="12">
    <location>
        <begin position="115"/>
        <end position="222"/>
    </location>
</feature>
<dbReference type="Gene3D" id="2.170.130.10">
    <property type="entry name" value="TonB-dependent receptor, plug domain"/>
    <property type="match status" value="1"/>
</dbReference>
<evidence type="ECO:0000256" key="10">
    <source>
        <dbReference type="SAM" id="SignalP"/>
    </source>
</evidence>
<dbReference type="InterPro" id="IPR023996">
    <property type="entry name" value="TonB-dep_OMP_SusC/RagA"/>
</dbReference>
<evidence type="ECO:0000259" key="11">
    <source>
        <dbReference type="Pfam" id="PF00593"/>
    </source>
</evidence>
<dbReference type="Gene3D" id="2.40.170.20">
    <property type="entry name" value="TonB-dependent receptor, beta-barrel domain"/>
    <property type="match status" value="1"/>
</dbReference>
<reference evidence="13 14" key="1">
    <citation type="submission" date="2019-03" db="EMBL/GenBank/DDBJ databases">
        <title>Single cell metagenomics reveals metabolic interactions within the superorganism composed of flagellate Streblomastix strix and complex community of Bacteroidetes bacteria on its surface.</title>
        <authorList>
            <person name="Treitli S.C."/>
            <person name="Kolisko M."/>
            <person name="Husnik F."/>
            <person name="Keeling P."/>
            <person name="Hampl V."/>
        </authorList>
    </citation>
    <scope>NUCLEOTIDE SEQUENCE [LARGE SCALE GENOMIC DNA]</scope>
    <source>
        <strain evidence="13">St1</strain>
    </source>
</reference>
<dbReference type="Proteomes" id="UP000324575">
    <property type="component" value="Unassembled WGS sequence"/>
</dbReference>
<evidence type="ECO:0000256" key="3">
    <source>
        <dbReference type="ARBA" id="ARBA00022452"/>
    </source>
</evidence>
<dbReference type="NCBIfam" id="TIGR04056">
    <property type="entry name" value="OMP_RagA_SusC"/>
    <property type="match status" value="1"/>
</dbReference>
<sequence>MNVLKKLALFLMLLCLAIPGYAQQQIAVSGVISDVDGPIIGASIVEKGTSNGTQTGMDGQYRLRVSPNVTLEVSYLGYVTQRVAVNGRTTINITLAEDAKALDEVVVVGYGVQKKSDVTGAIGQVTAKDLVTKPVSNAFEAIQGKIAGVDITTSTRPGELGSISIRGNRSLTASNAPLYVVDGVVLSAGGIENINPYDIESINILKDASSTAIYGSRGANGVVLVTTKRGKTGTMQLNYSGALTYENLHDMAPPMSASDYITWRRWAFHNSNPEAYNQGNQPDQTQDQTIFGGSDLTALNNVMKGWAGGSWDGSKVEDYDWTGLVTKTGVSQTHTLSASGGTDKIKSFVSFGYLNNEGTQIGQTYERYNGSVNVDIQATKWFTMGASINGSWSNQSYGFSRTGQSTTSGPVDIYSAAKQIYRYALPYDENGTLIDMPGGVNSVYNVMDEWEKSLEKRQTLRALGSFYGNVNFGEIWNPLNGLSYQINFGPDFRYYRKGVFIDSKSVARGGGNNYADWEYRRNFSWVLDNILSYTKDIAIHHFDITLLQSSSKDDYETSRMSGQKIPKPSYLWNNMGSIDVTNSDNKASISTGLRQSSLLSYGTRLNYALWDKYLLTLTGRLDGASQLSEGHKWASFPSAALGWRIEQEEFMQNFDWIRQLKLRFGVGVTGNAAVDPYATLGNIRSFYLPFGGKSNYLAYATNEPYAFADAVYMANPALTWEKTTQYNFGLDFGFFKGRINGSIDVYQSHTNDLLMTMNIPTLTGYAQTLSNVGKTKNNGVEVSLNVVPVQTRS</sequence>
<comment type="similarity">
    <text evidence="8 9">Belongs to the TonB-dependent receptor family.</text>
</comment>
<evidence type="ECO:0000256" key="8">
    <source>
        <dbReference type="PROSITE-ProRule" id="PRU01360"/>
    </source>
</evidence>
<dbReference type="NCBIfam" id="TIGR04057">
    <property type="entry name" value="SusC_RagA_signa"/>
    <property type="match status" value="1"/>
</dbReference>
<dbReference type="InterPro" id="IPR039426">
    <property type="entry name" value="TonB-dep_rcpt-like"/>
</dbReference>
<evidence type="ECO:0000256" key="9">
    <source>
        <dbReference type="RuleBase" id="RU003357"/>
    </source>
</evidence>
<evidence type="ECO:0000313" key="14">
    <source>
        <dbReference type="Proteomes" id="UP000324575"/>
    </source>
</evidence>
<comment type="caution">
    <text evidence="13">The sequence shown here is derived from an EMBL/GenBank/DDBJ whole genome shotgun (WGS) entry which is preliminary data.</text>
</comment>
<keyword evidence="2 8" id="KW-0813">Transport</keyword>
<dbReference type="Pfam" id="PF07715">
    <property type="entry name" value="Plug"/>
    <property type="match status" value="1"/>
</dbReference>
<feature type="signal peptide" evidence="10">
    <location>
        <begin position="1"/>
        <end position="22"/>
    </location>
</feature>
<name>A0A5M8NUH6_9BACT</name>
<feature type="chain" id="PRO_5024305846" evidence="10">
    <location>
        <begin position="23"/>
        <end position="793"/>
    </location>
</feature>
<dbReference type="PROSITE" id="PS52016">
    <property type="entry name" value="TONB_DEPENDENT_REC_3"/>
    <property type="match status" value="1"/>
</dbReference>
<keyword evidence="6 8" id="KW-0472">Membrane</keyword>
<dbReference type="SUPFAM" id="SSF49464">
    <property type="entry name" value="Carboxypeptidase regulatory domain-like"/>
    <property type="match status" value="1"/>
</dbReference>
<feature type="non-terminal residue" evidence="13">
    <location>
        <position position="793"/>
    </location>
</feature>
<proteinExistence type="inferred from homology"/>
<evidence type="ECO:0000256" key="6">
    <source>
        <dbReference type="ARBA" id="ARBA00023136"/>
    </source>
</evidence>
<dbReference type="SUPFAM" id="SSF56935">
    <property type="entry name" value="Porins"/>
    <property type="match status" value="1"/>
</dbReference>